<accession>A0ABY6D3S7</accession>
<dbReference type="Proteomes" id="UP001062165">
    <property type="component" value="Chromosome"/>
</dbReference>
<dbReference type="EMBL" id="CP106735">
    <property type="protein sequence ID" value="UXX80800.1"/>
    <property type="molecule type" value="Genomic_DNA"/>
</dbReference>
<keyword evidence="1" id="KW-0597">Phosphoprotein</keyword>
<evidence type="ECO:0000313" key="3">
    <source>
        <dbReference type="EMBL" id="UXX80800.1"/>
    </source>
</evidence>
<keyword evidence="4" id="KW-1185">Reference proteome</keyword>
<feature type="domain" description="Response regulatory" evidence="2">
    <location>
        <begin position="6"/>
        <end position="133"/>
    </location>
</feature>
<dbReference type="PANTHER" id="PTHR44520:SF2">
    <property type="entry name" value="RESPONSE REGULATOR RCP1"/>
    <property type="match status" value="1"/>
</dbReference>
<organism evidence="3 4">
    <name type="scientific">Reichenbachiella carrageenanivorans</name>
    <dbReference type="NCBI Taxonomy" id="2979869"/>
    <lineage>
        <taxon>Bacteria</taxon>
        <taxon>Pseudomonadati</taxon>
        <taxon>Bacteroidota</taxon>
        <taxon>Cytophagia</taxon>
        <taxon>Cytophagales</taxon>
        <taxon>Reichenbachiellaceae</taxon>
        <taxon>Reichenbachiella</taxon>
    </lineage>
</organism>
<name>A0ABY6D3S7_9BACT</name>
<dbReference type="InterPro" id="IPR052893">
    <property type="entry name" value="TCS_response_regulator"/>
</dbReference>
<sequence length="133" mass="15126">MSEKKKIAVIDDDEVFQLIIKKQIEMKNIECDILNFYNGQEAIDFFKKLETEGANGSVPDLVMLDVNMPVKDGWAFLEDYAHISDSIKSKISLYMVTSSVIQSDIDRAENNNDIVGFVSKPLTNERLEEIFAD</sequence>
<feature type="modified residue" description="4-aspartylphosphate" evidence="1">
    <location>
        <position position="65"/>
    </location>
</feature>
<evidence type="ECO:0000256" key="1">
    <source>
        <dbReference type="PROSITE-ProRule" id="PRU00169"/>
    </source>
</evidence>
<gene>
    <name evidence="3" type="ORF">N7E81_06765</name>
</gene>
<dbReference type="InterPro" id="IPR011006">
    <property type="entry name" value="CheY-like_superfamily"/>
</dbReference>
<dbReference type="Gene3D" id="3.40.50.2300">
    <property type="match status" value="1"/>
</dbReference>
<dbReference type="InterPro" id="IPR001789">
    <property type="entry name" value="Sig_transdc_resp-reg_receiver"/>
</dbReference>
<protein>
    <submittedName>
        <fullName evidence="3">Response regulator</fullName>
    </submittedName>
</protein>
<dbReference type="SMART" id="SM00448">
    <property type="entry name" value="REC"/>
    <property type="match status" value="1"/>
</dbReference>
<evidence type="ECO:0000259" key="2">
    <source>
        <dbReference type="PROSITE" id="PS50110"/>
    </source>
</evidence>
<dbReference type="RefSeq" id="WP_263052529.1">
    <property type="nucleotide sequence ID" value="NZ_CP106735.1"/>
</dbReference>
<dbReference type="PROSITE" id="PS50110">
    <property type="entry name" value="RESPONSE_REGULATORY"/>
    <property type="match status" value="1"/>
</dbReference>
<evidence type="ECO:0000313" key="4">
    <source>
        <dbReference type="Proteomes" id="UP001062165"/>
    </source>
</evidence>
<dbReference type="Pfam" id="PF00072">
    <property type="entry name" value="Response_reg"/>
    <property type="match status" value="1"/>
</dbReference>
<proteinExistence type="predicted"/>
<dbReference type="PANTHER" id="PTHR44520">
    <property type="entry name" value="RESPONSE REGULATOR RCP1-RELATED"/>
    <property type="match status" value="1"/>
</dbReference>
<reference evidence="3" key="1">
    <citation type="submission" date="2022-10" db="EMBL/GenBank/DDBJ databases">
        <title>Comparative genomics and taxonomic characterization of three novel marine species of genus Reichenbachiella exhibiting antioxidant and polysaccharide degradation activities.</title>
        <authorList>
            <person name="Muhammad N."/>
            <person name="Lee Y.-J."/>
            <person name="Ko J."/>
            <person name="Kim S.-G."/>
        </authorList>
    </citation>
    <scope>NUCLEOTIDE SEQUENCE</scope>
    <source>
        <strain evidence="3">Wsw4-B4</strain>
    </source>
</reference>
<dbReference type="SUPFAM" id="SSF52172">
    <property type="entry name" value="CheY-like"/>
    <property type="match status" value="1"/>
</dbReference>